<evidence type="ECO:0000256" key="6">
    <source>
        <dbReference type="ARBA" id="ARBA00022989"/>
    </source>
</evidence>
<keyword evidence="5" id="KW-0573">Peptidoglycan synthesis</keyword>
<keyword evidence="11" id="KW-1185">Reference proteome</keyword>
<feature type="transmembrane region" description="Helical" evidence="9">
    <location>
        <begin position="469"/>
        <end position="491"/>
    </location>
</feature>
<feature type="region of interest" description="Disordered" evidence="8">
    <location>
        <begin position="1231"/>
        <end position="1288"/>
    </location>
</feature>
<feature type="transmembrane region" description="Helical" evidence="9">
    <location>
        <begin position="436"/>
        <end position="457"/>
    </location>
</feature>
<evidence type="ECO:0000313" key="11">
    <source>
        <dbReference type="Proteomes" id="UP000440041"/>
    </source>
</evidence>
<feature type="transmembrane region" description="Helical" evidence="9">
    <location>
        <begin position="202"/>
        <end position="223"/>
    </location>
</feature>
<feature type="region of interest" description="Disordered" evidence="8">
    <location>
        <begin position="575"/>
        <end position="637"/>
    </location>
</feature>
<dbReference type="GO" id="GO:0009252">
    <property type="term" value="P:peptidoglycan biosynthetic process"/>
    <property type="evidence" value="ECO:0007669"/>
    <property type="project" value="UniProtKB-KW"/>
</dbReference>
<organism evidence="10 11">
    <name type="scientific">Bifidobacterium apri</name>
    <dbReference type="NCBI Taxonomy" id="1769423"/>
    <lineage>
        <taxon>Bacteria</taxon>
        <taxon>Bacillati</taxon>
        <taxon>Actinomycetota</taxon>
        <taxon>Actinomycetes</taxon>
        <taxon>Bifidobacteriales</taxon>
        <taxon>Bifidobacteriaceae</taxon>
        <taxon>Bifidobacterium</taxon>
    </lineage>
</organism>
<dbReference type="GO" id="GO:0005886">
    <property type="term" value="C:plasma membrane"/>
    <property type="evidence" value="ECO:0007669"/>
    <property type="project" value="UniProtKB-SubCell"/>
</dbReference>
<dbReference type="Pfam" id="PF03023">
    <property type="entry name" value="MurJ"/>
    <property type="match status" value="1"/>
</dbReference>
<feature type="transmembrane region" description="Helical" evidence="9">
    <location>
        <begin position="294"/>
        <end position="313"/>
    </location>
</feature>
<protein>
    <submittedName>
        <fullName evidence="10">Lipid II flippase MurJ</fullName>
    </submittedName>
</protein>
<feature type="transmembrane region" description="Helical" evidence="9">
    <location>
        <begin position="53"/>
        <end position="72"/>
    </location>
</feature>
<feature type="transmembrane region" description="Helical" evidence="9">
    <location>
        <begin position="405"/>
        <end position="424"/>
    </location>
</feature>
<feature type="compositionally biased region" description="Acidic residues" evidence="8">
    <location>
        <begin position="588"/>
        <end position="597"/>
    </location>
</feature>
<feature type="compositionally biased region" description="Low complexity" evidence="8">
    <location>
        <begin position="1240"/>
        <end position="1258"/>
    </location>
</feature>
<evidence type="ECO:0000256" key="4">
    <source>
        <dbReference type="ARBA" id="ARBA00022960"/>
    </source>
</evidence>
<dbReference type="InterPro" id="IPR051050">
    <property type="entry name" value="Lipid_II_flippase_MurJ/MviN"/>
</dbReference>
<comment type="caution">
    <text evidence="10">The sequence shown here is derived from an EMBL/GenBank/DDBJ whole genome shotgun (WGS) entry which is preliminary data.</text>
</comment>
<keyword evidence="6 9" id="KW-1133">Transmembrane helix</keyword>
<evidence type="ECO:0000313" key="10">
    <source>
        <dbReference type="EMBL" id="KAB8298485.1"/>
    </source>
</evidence>
<dbReference type="GO" id="GO:0015648">
    <property type="term" value="F:lipid-linked peptidoglycan transporter activity"/>
    <property type="evidence" value="ECO:0007669"/>
    <property type="project" value="TreeGrafter"/>
</dbReference>
<comment type="subcellular location">
    <subcellularLocation>
        <location evidence="1">Cell membrane</location>
        <topology evidence="1">Multi-pass membrane protein</topology>
    </subcellularLocation>
</comment>
<feature type="region of interest" description="Disordered" evidence="8">
    <location>
        <begin position="1151"/>
        <end position="1173"/>
    </location>
</feature>
<dbReference type="EMBL" id="WBSO01000005">
    <property type="protein sequence ID" value="KAB8298485.1"/>
    <property type="molecule type" value="Genomic_DNA"/>
</dbReference>
<evidence type="ECO:0000256" key="7">
    <source>
        <dbReference type="ARBA" id="ARBA00023136"/>
    </source>
</evidence>
<dbReference type="PANTHER" id="PTHR47019:SF1">
    <property type="entry name" value="LIPID II FLIPPASE MURJ"/>
    <property type="match status" value="1"/>
</dbReference>
<feature type="transmembrane region" description="Helical" evidence="9">
    <location>
        <begin position="1193"/>
        <end position="1214"/>
    </location>
</feature>
<dbReference type="GO" id="GO:0008360">
    <property type="term" value="P:regulation of cell shape"/>
    <property type="evidence" value="ECO:0007669"/>
    <property type="project" value="UniProtKB-KW"/>
</dbReference>
<accession>A0A6A2W1P7</accession>
<evidence type="ECO:0000256" key="3">
    <source>
        <dbReference type="ARBA" id="ARBA00022692"/>
    </source>
</evidence>
<keyword evidence="4" id="KW-0133">Cell shape</keyword>
<feature type="transmembrane region" description="Helical" evidence="9">
    <location>
        <begin position="125"/>
        <end position="147"/>
    </location>
</feature>
<dbReference type="InterPro" id="IPR004268">
    <property type="entry name" value="MurJ"/>
</dbReference>
<evidence type="ECO:0000256" key="2">
    <source>
        <dbReference type="ARBA" id="ARBA00022475"/>
    </source>
</evidence>
<feature type="transmembrane region" description="Helical" evidence="9">
    <location>
        <begin position="511"/>
        <end position="534"/>
    </location>
</feature>
<gene>
    <name evidence="10" type="ORF">DSM100238_0978</name>
</gene>
<feature type="region of interest" description="Disordered" evidence="8">
    <location>
        <begin position="1102"/>
        <end position="1122"/>
    </location>
</feature>
<proteinExistence type="predicted"/>
<evidence type="ECO:0000256" key="5">
    <source>
        <dbReference type="ARBA" id="ARBA00022984"/>
    </source>
</evidence>
<reference evidence="10 11" key="1">
    <citation type="submission" date="2019-09" db="EMBL/GenBank/DDBJ databases">
        <title>Characterization of the phylogenetic diversity of two novel species belonging to the genus Bifidobacterium: Bifidobacterium cebidarum sp. nov. and Bifidobacterium leontopitheci sp. nov.</title>
        <authorList>
            <person name="Lugli G.A."/>
            <person name="Duranti S."/>
            <person name="Milani C."/>
            <person name="Turroni F."/>
            <person name="Ventura M."/>
        </authorList>
    </citation>
    <scope>NUCLEOTIDE SEQUENCE [LARGE SCALE GENOMIC DNA]</scope>
    <source>
        <strain evidence="10 11">DSM 100238</strain>
    </source>
</reference>
<feature type="transmembrane region" description="Helical" evidence="9">
    <location>
        <begin position="339"/>
        <end position="362"/>
    </location>
</feature>
<feature type="transmembrane region" description="Helical" evidence="9">
    <location>
        <begin position="28"/>
        <end position="47"/>
    </location>
</feature>
<sequence length="1386" mass="148032">MSSSVGHNSLVMAVGTAASRLTGQIRTILLAAAVGTTGMAANAYQAGSMIPQVIFTLISGGIFNAVLVPQIVRTLKEDDAEDRLNKLITFAIALLAGITLAMMLLTATTPAFTHLYANGGKDMLALTNAFALWCMPQIFFYGLYTVLGQILAAKNHFGMYAWSSVAANIVSCAGFTLFIVMFGKADNQPLSFWTTGKIMLTAGTWTLGVAVQAIVLFVPLFKLGLRYRWRWGVHGIGLRSMGSIAAWSLGIVGIDQLLTIISTRITTNAPLRAHQLFGIDETLVAGNATYQNAFTIYILPYSLIAVSVATAVFPRISRAVADNDLAAARNDLSDALRNVTLLMSFFSAVFVVLSVPISLALLPSISVGEAQLMSGPMIALSLSLPLSSSYLIIQRTFYAFEDGRSPFIFMAVQLSIQMITLLIVTKFFSPLQWTTMRGVAVTLAYTLSFPLLVWMLRKRFENRLDGRRIALSYIKATVAAVAAAIVGIWLRTPVEHILGAELTPSGGHMNWLQSVGVCVVLGIVIIAVYVGALWGMHTQELVTMVSSLKARIAARRQSGAAVVPDAAGIADNADDAMSHLEGGNGSETADDDADSHDDSDGTPAAGQDDSQPAGAATDRAATGNPDEAPSNGLAQTDTGQHVGLVQDTAVPAAISTTPVVRMTTITSPASTRISRYGAEGTMKPQLGDTVINRYTLVSLLRDEPGIQAWKANDRVLARDCQLFIVTDAGAIAKVDAIASSLALSRNRRFTQVLQLQHRGEVSIIITAVDNGLSLTDYFHGPASGTLSNAAMRSILGETASAMRQLLVDGLSHYALSTDTIRLTANGVQLADATLSPMLADTSHAPEGLGAERLATRQLAAVLYALITRTPSAVDTRFDLSKLGPDVPGEFRLICHRGLESDGNSNVVPMESLAELTALLGDWEPLSHLQNSDIALPSIDAECSIANATLKTPDPARILDFPQDLSSSFEQHSYAQAAQASVMPVSALATPDANSENADHDKALAARQQAIQQAMQQESAEWMKNSQAVPRNPARQDIPHPEVTDSSDYDFHDIAAAEVANIMAPSVPDPDNAIFPNFNVPPSPYTDTQATLRFDFARKAAKKAHRLQPPSVNESTSRIPVYDANGLPLPPGDESRRALENEQTQILAANAPVSRPPSFTPTVEPEKETQESYNPVTQDDVADEKLFGRFSTKVVAIVVVILVVAAAAGLALHSLSDGTTIGVAKQSGAWPSQNLDKVPFGSSTPTSDASASSSSGKTSVITEDKDASAVPTPTVPENNTPYSIDKQEFLTKPGGQDGYGYYMHLSEPESVYRFVVSIRSSGGTGYLYANTTADPTQGEQVAQFSFDASGTTDVKLTKTVKSQDFLMWVPRDSLPGNQLYINSVQLY</sequence>
<feature type="transmembrane region" description="Helical" evidence="9">
    <location>
        <begin position="374"/>
        <end position="393"/>
    </location>
</feature>
<evidence type="ECO:0000256" key="1">
    <source>
        <dbReference type="ARBA" id="ARBA00004651"/>
    </source>
</evidence>
<dbReference type="PANTHER" id="PTHR47019">
    <property type="entry name" value="LIPID II FLIPPASE MURJ"/>
    <property type="match status" value="1"/>
</dbReference>
<dbReference type="CDD" id="cd13123">
    <property type="entry name" value="MATE_MurJ_like"/>
    <property type="match status" value="1"/>
</dbReference>
<dbReference type="GO" id="GO:0034204">
    <property type="term" value="P:lipid translocation"/>
    <property type="evidence" value="ECO:0007669"/>
    <property type="project" value="TreeGrafter"/>
</dbReference>
<name>A0A6A2W1P7_9BIFI</name>
<keyword evidence="7 9" id="KW-0472">Membrane</keyword>
<feature type="compositionally biased region" description="Low complexity" evidence="8">
    <location>
        <begin position="1269"/>
        <end position="1280"/>
    </location>
</feature>
<dbReference type="Gene3D" id="1.10.510.10">
    <property type="entry name" value="Transferase(Phosphotransferase) domain 1"/>
    <property type="match status" value="1"/>
</dbReference>
<evidence type="ECO:0000256" key="8">
    <source>
        <dbReference type="SAM" id="MobiDB-lite"/>
    </source>
</evidence>
<feature type="transmembrane region" description="Helical" evidence="9">
    <location>
        <begin position="159"/>
        <end position="182"/>
    </location>
</feature>
<evidence type="ECO:0000256" key="9">
    <source>
        <dbReference type="SAM" id="Phobius"/>
    </source>
</evidence>
<feature type="transmembrane region" description="Helical" evidence="9">
    <location>
        <begin position="84"/>
        <end position="105"/>
    </location>
</feature>
<keyword evidence="2" id="KW-1003">Cell membrane</keyword>
<dbReference type="RefSeq" id="WP_240812350.1">
    <property type="nucleotide sequence ID" value="NZ_JBHLXF010000003.1"/>
</dbReference>
<dbReference type="Proteomes" id="UP000440041">
    <property type="component" value="Unassembled WGS sequence"/>
</dbReference>
<keyword evidence="3 9" id="KW-0812">Transmembrane</keyword>